<protein>
    <submittedName>
        <fullName evidence="2">Uncharacterized protein</fullName>
    </submittedName>
</protein>
<dbReference type="EMBL" id="JANPWB010000002">
    <property type="protein sequence ID" value="KAJ1206413.1"/>
    <property type="molecule type" value="Genomic_DNA"/>
</dbReference>
<feature type="region of interest" description="Disordered" evidence="1">
    <location>
        <begin position="40"/>
        <end position="71"/>
    </location>
</feature>
<proteinExistence type="predicted"/>
<sequence length="71" mass="7468">MPGPPTAAGAFRADRVIVSSCCGSGTSLDPLKRASQHLSRRLTVKKPAGEVQKQSVYASRSNAEGVLRKSV</sequence>
<keyword evidence="3" id="KW-1185">Reference proteome</keyword>
<feature type="compositionally biased region" description="Polar residues" evidence="1">
    <location>
        <begin position="52"/>
        <end position="62"/>
    </location>
</feature>
<evidence type="ECO:0000313" key="3">
    <source>
        <dbReference type="Proteomes" id="UP001066276"/>
    </source>
</evidence>
<reference evidence="2" key="1">
    <citation type="journal article" date="2022" name="bioRxiv">
        <title>Sequencing and chromosome-scale assembly of the giantPleurodeles waltlgenome.</title>
        <authorList>
            <person name="Brown T."/>
            <person name="Elewa A."/>
            <person name="Iarovenko S."/>
            <person name="Subramanian E."/>
            <person name="Araus A.J."/>
            <person name="Petzold A."/>
            <person name="Susuki M."/>
            <person name="Suzuki K.-i.T."/>
            <person name="Hayashi T."/>
            <person name="Toyoda A."/>
            <person name="Oliveira C."/>
            <person name="Osipova E."/>
            <person name="Leigh N.D."/>
            <person name="Simon A."/>
            <person name="Yun M.H."/>
        </authorList>
    </citation>
    <scope>NUCLEOTIDE SEQUENCE</scope>
    <source>
        <strain evidence="2">20211129_DDA</strain>
        <tissue evidence="2">Liver</tissue>
    </source>
</reference>
<evidence type="ECO:0000256" key="1">
    <source>
        <dbReference type="SAM" id="MobiDB-lite"/>
    </source>
</evidence>
<accession>A0AAV7VYR4</accession>
<gene>
    <name evidence="2" type="ORF">NDU88_001818</name>
</gene>
<dbReference type="AlphaFoldDB" id="A0AAV7VYR4"/>
<evidence type="ECO:0000313" key="2">
    <source>
        <dbReference type="EMBL" id="KAJ1206413.1"/>
    </source>
</evidence>
<organism evidence="2 3">
    <name type="scientific">Pleurodeles waltl</name>
    <name type="common">Iberian ribbed newt</name>
    <dbReference type="NCBI Taxonomy" id="8319"/>
    <lineage>
        <taxon>Eukaryota</taxon>
        <taxon>Metazoa</taxon>
        <taxon>Chordata</taxon>
        <taxon>Craniata</taxon>
        <taxon>Vertebrata</taxon>
        <taxon>Euteleostomi</taxon>
        <taxon>Amphibia</taxon>
        <taxon>Batrachia</taxon>
        <taxon>Caudata</taxon>
        <taxon>Salamandroidea</taxon>
        <taxon>Salamandridae</taxon>
        <taxon>Pleurodelinae</taxon>
        <taxon>Pleurodeles</taxon>
    </lineage>
</organism>
<comment type="caution">
    <text evidence="2">The sequence shown here is derived from an EMBL/GenBank/DDBJ whole genome shotgun (WGS) entry which is preliminary data.</text>
</comment>
<dbReference type="Proteomes" id="UP001066276">
    <property type="component" value="Chromosome 1_2"/>
</dbReference>
<name>A0AAV7VYR4_PLEWA</name>